<organism evidence="2 3">
    <name type="scientific">Fundicoccus culcitae</name>
    <dbReference type="NCBI Taxonomy" id="2969821"/>
    <lineage>
        <taxon>Bacteria</taxon>
        <taxon>Bacillati</taxon>
        <taxon>Bacillota</taxon>
        <taxon>Bacilli</taxon>
        <taxon>Lactobacillales</taxon>
        <taxon>Aerococcaceae</taxon>
        <taxon>Fundicoccus</taxon>
    </lineage>
</organism>
<dbReference type="PROSITE" id="PS51481">
    <property type="entry name" value="DHAK"/>
    <property type="match status" value="1"/>
</dbReference>
<dbReference type="PANTHER" id="PTHR28629">
    <property type="entry name" value="TRIOKINASE/FMN CYCLASE"/>
    <property type="match status" value="1"/>
</dbReference>
<gene>
    <name evidence="2" type="ORF">NRE15_11040</name>
</gene>
<dbReference type="GO" id="GO:0047324">
    <property type="term" value="F:phosphoenolpyruvate-glycerone phosphotransferase activity"/>
    <property type="evidence" value="ECO:0007669"/>
    <property type="project" value="UniProtKB-EC"/>
</dbReference>
<dbReference type="EMBL" id="CP102453">
    <property type="protein sequence ID" value="UUX33431.1"/>
    <property type="molecule type" value="Genomic_DNA"/>
</dbReference>
<feature type="domain" description="DhaK" evidence="1">
    <location>
        <begin position="9"/>
        <end position="331"/>
    </location>
</feature>
<dbReference type="Pfam" id="PF02733">
    <property type="entry name" value="Dak1"/>
    <property type="match status" value="1"/>
</dbReference>
<accession>A0ABY5P3W0</accession>
<keyword evidence="2" id="KW-0418">Kinase</keyword>
<dbReference type="PANTHER" id="PTHR28629:SF4">
    <property type="entry name" value="TRIOKINASE_FMN CYCLASE"/>
    <property type="match status" value="1"/>
</dbReference>
<dbReference type="RefSeq" id="WP_313792932.1">
    <property type="nucleotide sequence ID" value="NZ_CP102453.1"/>
</dbReference>
<dbReference type="EC" id="2.7.1.121" evidence="2"/>
<evidence type="ECO:0000313" key="3">
    <source>
        <dbReference type="Proteomes" id="UP001315967"/>
    </source>
</evidence>
<reference evidence="2 3" key="1">
    <citation type="submission" date="2022-08" db="EMBL/GenBank/DDBJ databases">
        <title>Aerococcaceae sp. nov isolated from spoiled eye mask.</title>
        <authorList>
            <person name="Zhou G."/>
            <person name="Xie X.-B."/>
            <person name="Shi Q.-S."/>
            <person name="Wang Y.-S."/>
            <person name="Wen X."/>
            <person name="Peng H."/>
            <person name="Yang X.-J."/>
            <person name="Tao H.-B."/>
            <person name="Huang X.-M."/>
        </authorList>
    </citation>
    <scope>NUCLEOTIDE SEQUENCE [LARGE SCALE GENOMIC DNA]</scope>
    <source>
        <strain evidence="3">DM20194951</strain>
    </source>
</reference>
<name>A0ABY5P3W0_9LACT</name>
<evidence type="ECO:0000313" key="2">
    <source>
        <dbReference type="EMBL" id="UUX33431.1"/>
    </source>
</evidence>
<dbReference type="InterPro" id="IPR050861">
    <property type="entry name" value="Dihydroxyacetone_Kinase"/>
</dbReference>
<evidence type="ECO:0000259" key="1">
    <source>
        <dbReference type="PROSITE" id="PS51481"/>
    </source>
</evidence>
<keyword evidence="2" id="KW-0808">Transferase</keyword>
<keyword evidence="3" id="KW-1185">Reference proteome</keyword>
<dbReference type="Gene3D" id="3.40.50.10440">
    <property type="entry name" value="Dihydroxyacetone kinase, domain 1"/>
    <property type="match status" value="1"/>
</dbReference>
<dbReference type="Proteomes" id="UP001315967">
    <property type="component" value="Chromosome"/>
</dbReference>
<dbReference type="InterPro" id="IPR004006">
    <property type="entry name" value="DhaK_dom"/>
</dbReference>
<protein>
    <submittedName>
        <fullName evidence="2">Dihydroxyacetone kinase subunit DhaK</fullName>
        <ecNumber evidence="2">2.7.1.121</ecNumber>
    </submittedName>
</protein>
<sequence length="333" mass="36456">MNYFLKDMGDNQIVDQLIDGFVAAYSHRIIRIPGSRIIQKLKPDKDKVVIISGGGSGHEPAHIGYVGDNMLDVAVMGNIFEPPTAAEVFQAIQASYNGHGTLLIIKNFEKDVASFLEGERMAIETGYVVDHVIVNDDCSIESATFEKRKKGVAGTIFIHKILGTASAQGLSLSELVALGNQTIQATKTLGVAFSGTKPIGDKPSQYSLKPNEMYFGIGIHGEPGYRIEEMKSSERIALELTNKLITQYERAELKSVAIIVNGLGSATLLELSIFLNHVMQLLDIADIAVEFKLLGNFMTSYNTNGLSLTFLNLFDAKILDLLQEDTNAFAWKH</sequence>
<dbReference type="SUPFAM" id="SSF82549">
    <property type="entry name" value="DAK1/DegV-like"/>
    <property type="match status" value="1"/>
</dbReference>
<proteinExistence type="predicted"/>
<dbReference type="Gene3D" id="3.30.1180.20">
    <property type="entry name" value="Dihydroxyacetone kinase, domain 2"/>
    <property type="match status" value="1"/>
</dbReference>